<dbReference type="RefSeq" id="WP_186376336.1">
    <property type="nucleotide sequence ID" value="NZ_LR214408.1"/>
</dbReference>
<evidence type="ECO:0000313" key="2">
    <source>
        <dbReference type="Proteomes" id="UP000320055"/>
    </source>
</evidence>
<name>A0A563W302_9CYAN</name>
<reference evidence="1 2" key="1">
    <citation type="submission" date="2019-01" db="EMBL/GenBank/DDBJ databases">
        <authorList>
            <person name="Brito A."/>
        </authorList>
    </citation>
    <scope>NUCLEOTIDE SEQUENCE [LARGE SCALE GENOMIC DNA]</scope>
    <source>
        <strain evidence="1">1</strain>
    </source>
</reference>
<evidence type="ECO:0000313" key="1">
    <source>
        <dbReference type="EMBL" id="VEP18025.1"/>
    </source>
</evidence>
<dbReference type="EMBL" id="CAACVJ010000641">
    <property type="protein sequence ID" value="VEP18025.1"/>
    <property type="molecule type" value="Genomic_DNA"/>
</dbReference>
<organism evidence="1 2">
    <name type="scientific">Hyella patelloides LEGE 07179</name>
    <dbReference type="NCBI Taxonomy" id="945734"/>
    <lineage>
        <taxon>Bacteria</taxon>
        <taxon>Bacillati</taxon>
        <taxon>Cyanobacteriota</taxon>
        <taxon>Cyanophyceae</taxon>
        <taxon>Pleurocapsales</taxon>
        <taxon>Hyellaceae</taxon>
        <taxon>Hyella</taxon>
    </lineage>
</organism>
<gene>
    <name evidence="1" type="ORF">H1P_6760003</name>
</gene>
<keyword evidence="2" id="KW-1185">Reference proteome</keyword>
<sequence length="61" mass="6825">MLTPELRFINPTDLYDPTPNGYTHVVIAPAHKTTVYIAGQGGEDKHSNSHFGKNRDLVLYL</sequence>
<accession>A0A563W302</accession>
<dbReference type="Proteomes" id="UP000320055">
    <property type="component" value="Unassembled WGS sequence"/>
</dbReference>
<dbReference type="AlphaFoldDB" id="A0A563W302"/>
<protein>
    <submittedName>
        <fullName evidence="1">Uncharacterized protein</fullName>
    </submittedName>
</protein>
<proteinExistence type="predicted"/>